<organism evidence="1 2">
    <name type="scientific">Protopolystoma xenopodis</name>
    <dbReference type="NCBI Taxonomy" id="117903"/>
    <lineage>
        <taxon>Eukaryota</taxon>
        <taxon>Metazoa</taxon>
        <taxon>Spiralia</taxon>
        <taxon>Lophotrochozoa</taxon>
        <taxon>Platyhelminthes</taxon>
        <taxon>Monogenea</taxon>
        <taxon>Polyopisthocotylea</taxon>
        <taxon>Polystomatidea</taxon>
        <taxon>Polystomatidae</taxon>
        <taxon>Protopolystoma</taxon>
    </lineage>
</organism>
<dbReference type="OrthoDB" id="6264703at2759"/>
<gene>
    <name evidence="1" type="ORF">PXEA_LOCUS7028</name>
</gene>
<dbReference type="EMBL" id="CAAALY010018253">
    <property type="protein sequence ID" value="VEL13588.1"/>
    <property type="molecule type" value="Genomic_DNA"/>
</dbReference>
<dbReference type="Proteomes" id="UP000784294">
    <property type="component" value="Unassembled WGS sequence"/>
</dbReference>
<accession>A0A448WK23</accession>
<comment type="caution">
    <text evidence="1">The sequence shown here is derived from an EMBL/GenBank/DDBJ whole genome shotgun (WGS) entry which is preliminary data.</text>
</comment>
<sequence length="99" mass="11473">MFNEEDIGVVMIHEILKKKALMEIYNIDEENDKELDFYILSALLNPALQEDEDPETLNLNQLAIAISLNRSDAAKEKVFIDGKSWQVQVYAVHMLFQFL</sequence>
<proteinExistence type="predicted"/>
<keyword evidence="2" id="KW-1185">Reference proteome</keyword>
<name>A0A448WK23_9PLAT</name>
<protein>
    <submittedName>
        <fullName evidence="1">Uncharacterized protein</fullName>
    </submittedName>
</protein>
<reference evidence="1" key="1">
    <citation type="submission" date="2018-11" db="EMBL/GenBank/DDBJ databases">
        <authorList>
            <consortium name="Pathogen Informatics"/>
        </authorList>
    </citation>
    <scope>NUCLEOTIDE SEQUENCE</scope>
</reference>
<dbReference type="AlphaFoldDB" id="A0A448WK23"/>
<evidence type="ECO:0000313" key="2">
    <source>
        <dbReference type="Proteomes" id="UP000784294"/>
    </source>
</evidence>
<evidence type="ECO:0000313" key="1">
    <source>
        <dbReference type="EMBL" id="VEL13588.1"/>
    </source>
</evidence>